<feature type="non-terminal residue" evidence="12">
    <location>
        <position position="1"/>
    </location>
</feature>
<dbReference type="InterPro" id="IPR051834">
    <property type="entry name" value="RING_finger_E3_ligase"/>
</dbReference>
<keyword evidence="8" id="KW-0862">Zinc</keyword>
<dbReference type="SUPFAM" id="SSF57850">
    <property type="entry name" value="RING/U-box"/>
    <property type="match status" value="1"/>
</dbReference>
<comment type="catalytic activity">
    <reaction evidence="1">
        <text>S-ubiquitinyl-[E2 ubiquitin-conjugating enzyme]-L-cysteine + [acceptor protein]-L-lysine = [E2 ubiquitin-conjugating enzyme]-L-cysteine + N(6)-ubiquitinyl-[acceptor protein]-L-lysine.</text>
        <dbReference type="EC" id="2.3.2.27"/>
    </reaction>
</comment>
<protein>
    <recommendedName>
        <fullName evidence="2">RING-type E3 ubiquitin transferase</fullName>
        <ecNumber evidence="2">2.3.2.27</ecNumber>
    </recommendedName>
</protein>
<evidence type="ECO:0000256" key="6">
    <source>
        <dbReference type="ARBA" id="ARBA00022771"/>
    </source>
</evidence>
<proteinExistence type="predicted"/>
<evidence type="ECO:0000256" key="5">
    <source>
        <dbReference type="ARBA" id="ARBA00022723"/>
    </source>
</evidence>
<feature type="compositionally biased region" description="Polar residues" evidence="10">
    <location>
        <begin position="155"/>
        <end position="166"/>
    </location>
</feature>
<dbReference type="InterPro" id="IPR013083">
    <property type="entry name" value="Znf_RING/FYVE/PHD"/>
</dbReference>
<keyword evidence="6 9" id="KW-0863">Zinc-finger</keyword>
<dbReference type="GO" id="GO:0006511">
    <property type="term" value="P:ubiquitin-dependent protein catabolic process"/>
    <property type="evidence" value="ECO:0007669"/>
    <property type="project" value="TreeGrafter"/>
</dbReference>
<feature type="domain" description="RING-type" evidence="11">
    <location>
        <begin position="619"/>
        <end position="660"/>
    </location>
</feature>
<feature type="region of interest" description="Disordered" evidence="10">
    <location>
        <begin position="442"/>
        <end position="466"/>
    </location>
</feature>
<feature type="non-terminal residue" evidence="12">
    <location>
        <position position="687"/>
    </location>
</feature>
<dbReference type="EMBL" id="KK399124">
    <property type="protein sequence ID" value="KFV58963.1"/>
    <property type="molecule type" value="Genomic_DNA"/>
</dbReference>
<evidence type="ECO:0000259" key="11">
    <source>
        <dbReference type="PROSITE" id="PS50089"/>
    </source>
</evidence>
<dbReference type="AlphaFoldDB" id="A0A093HWT3"/>
<evidence type="ECO:0000256" key="3">
    <source>
        <dbReference type="ARBA" id="ARBA00022553"/>
    </source>
</evidence>
<evidence type="ECO:0000256" key="2">
    <source>
        <dbReference type="ARBA" id="ARBA00012483"/>
    </source>
</evidence>
<evidence type="ECO:0000256" key="1">
    <source>
        <dbReference type="ARBA" id="ARBA00000900"/>
    </source>
</evidence>
<dbReference type="GO" id="GO:0005634">
    <property type="term" value="C:nucleus"/>
    <property type="evidence" value="ECO:0007669"/>
    <property type="project" value="TreeGrafter"/>
</dbReference>
<dbReference type="InterPro" id="IPR001841">
    <property type="entry name" value="Znf_RING"/>
</dbReference>
<evidence type="ECO:0000256" key="7">
    <source>
        <dbReference type="ARBA" id="ARBA00022786"/>
    </source>
</evidence>
<reference evidence="12 13" key="1">
    <citation type="submission" date="2014-04" db="EMBL/GenBank/DDBJ databases">
        <title>Genome evolution of avian class.</title>
        <authorList>
            <person name="Zhang G."/>
            <person name="Li C."/>
        </authorList>
    </citation>
    <scope>NUCLEOTIDE SEQUENCE [LARGE SCALE GENOMIC DNA]</scope>
    <source>
        <strain evidence="12">BGI_N341</strain>
    </source>
</reference>
<dbReference type="Gene3D" id="3.30.40.10">
    <property type="entry name" value="Zinc/RING finger domain, C3HC4 (zinc finger)"/>
    <property type="match status" value="1"/>
</dbReference>
<keyword evidence="4" id="KW-0808">Transferase</keyword>
<keyword evidence="5" id="KW-0479">Metal-binding</keyword>
<evidence type="ECO:0000313" key="12">
    <source>
        <dbReference type="EMBL" id="KFV58963.1"/>
    </source>
</evidence>
<dbReference type="Pfam" id="PF13639">
    <property type="entry name" value="zf-RING_2"/>
    <property type="match status" value="1"/>
</dbReference>
<keyword evidence="3" id="KW-0597">Phosphoprotein</keyword>
<feature type="region of interest" description="Disordered" evidence="10">
    <location>
        <begin position="142"/>
        <end position="189"/>
    </location>
</feature>
<dbReference type="PANTHER" id="PTHR45931">
    <property type="entry name" value="SI:CH211-59O9.10"/>
    <property type="match status" value="1"/>
</dbReference>
<name>A0A093HWT3_TYTAL</name>
<dbReference type="SMART" id="SM00184">
    <property type="entry name" value="RING"/>
    <property type="match status" value="1"/>
</dbReference>
<evidence type="ECO:0000256" key="4">
    <source>
        <dbReference type="ARBA" id="ARBA00022679"/>
    </source>
</evidence>
<keyword evidence="13" id="KW-1185">Reference proteome</keyword>
<dbReference type="CDD" id="cd16465">
    <property type="entry name" value="RING-H2_PJA1_2"/>
    <property type="match status" value="1"/>
</dbReference>
<evidence type="ECO:0000313" key="13">
    <source>
        <dbReference type="Proteomes" id="UP000054190"/>
    </source>
</evidence>
<dbReference type="GO" id="GO:0008270">
    <property type="term" value="F:zinc ion binding"/>
    <property type="evidence" value="ECO:0007669"/>
    <property type="project" value="UniProtKB-KW"/>
</dbReference>
<dbReference type="PROSITE" id="PS50089">
    <property type="entry name" value="ZF_RING_2"/>
    <property type="match status" value="1"/>
</dbReference>
<gene>
    <name evidence="12" type="ORF">N341_03603</name>
</gene>
<dbReference type="FunFam" id="3.30.40.10:FF:000152">
    <property type="entry name" value="E3 ubiquitin-protein ligase Praja-1 isoform X1"/>
    <property type="match status" value="1"/>
</dbReference>
<organism evidence="12 13">
    <name type="scientific">Tyto alba</name>
    <name type="common">Barn owl</name>
    <dbReference type="NCBI Taxonomy" id="56313"/>
    <lineage>
        <taxon>Eukaryota</taxon>
        <taxon>Metazoa</taxon>
        <taxon>Chordata</taxon>
        <taxon>Craniata</taxon>
        <taxon>Vertebrata</taxon>
        <taxon>Euteleostomi</taxon>
        <taxon>Archelosauria</taxon>
        <taxon>Archosauria</taxon>
        <taxon>Dinosauria</taxon>
        <taxon>Saurischia</taxon>
        <taxon>Theropoda</taxon>
        <taxon>Coelurosauria</taxon>
        <taxon>Aves</taxon>
        <taxon>Neognathae</taxon>
        <taxon>Neoaves</taxon>
        <taxon>Telluraves</taxon>
        <taxon>Strigiformes</taxon>
        <taxon>Tytonidae</taxon>
        <taxon>Tyto</taxon>
    </lineage>
</organism>
<feature type="compositionally biased region" description="Basic and acidic residues" evidence="10">
    <location>
        <begin position="173"/>
        <end position="189"/>
    </location>
</feature>
<sequence length="687" mass="76980">FLPPYSHEAMAQEAGRRAWPTQAEGYQTITVRRRERRHNYVSFRPSLNSQDRDEHQHNEACDRLDLEDVQEENSLCSNLLVQVSSGLLDEPLLENTRTGEPICQSISRQTSEANTSQSSLFTYGLEGNQISWNFMNPNEKSEDLAEYSSGGRNDLNGQSGIASVNVDSCEPDSSDREEGDAQDKLPLPREEAGVFQQRLDNMLSELEEGIESSTDLESRLSALNRSVSRKGCEGAGPMPLMTYFGMDSNLTCPNNRTFKSSAEDQAIPKSNPNDTNCETPQTKNTVDVAMRTPQAIANELNGSDGKTDQGNSAECVVRPKTRKESTAKQWKLFSSDDDDDSDFWKRFEIAEGQQGHGGRDVRNSDEVHCMFFDSECEANQQNTETDQRENAANKERTVSELWNEFEEWSRNFSALHRDQDSSESSDECFTDVHNYFTDKEKDCVTGPGRQEGGPEVLSSSRGVERSTDFSLQGREQAFPHLPLEEGEIPWLQYRGRVESSDEDNEPVSESLNPGFFPLDRNNLEDDSSVSEELHVDWRRHDEFGGAVGHARVFPNVSPQVLTFTALEEHLQQAMESALTYLESIGFGVEQAHPPATKETIDRLPQIIVTNDHDGQEQRCTICCSEYVRGEIITKLPCHHLFHKLCVTLWLQESGTCPVCRHVLAPVLPQAAAATVSFLTNHDSASSV</sequence>
<dbReference type="Proteomes" id="UP000054190">
    <property type="component" value="Unassembled WGS sequence"/>
</dbReference>
<dbReference type="EC" id="2.3.2.27" evidence="2"/>
<dbReference type="PANTHER" id="PTHR45931:SF3">
    <property type="entry name" value="RING ZINC FINGER-CONTAINING PROTEIN"/>
    <property type="match status" value="1"/>
</dbReference>
<keyword evidence="7" id="KW-0833">Ubl conjugation pathway</keyword>
<evidence type="ECO:0000256" key="9">
    <source>
        <dbReference type="PROSITE-ProRule" id="PRU00175"/>
    </source>
</evidence>
<dbReference type="GO" id="GO:0061630">
    <property type="term" value="F:ubiquitin protein ligase activity"/>
    <property type="evidence" value="ECO:0007669"/>
    <property type="project" value="UniProtKB-EC"/>
</dbReference>
<evidence type="ECO:0000256" key="10">
    <source>
        <dbReference type="SAM" id="MobiDB-lite"/>
    </source>
</evidence>
<feature type="region of interest" description="Disordered" evidence="10">
    <location>
        <begin position="497"/>
        <end position="519"/>
    </location>
</feature>
<accession>A0A093HWT3</accession>
<evidence type="ECO:0000256" key="8">
    <source>
        <dbReference type="ARBA" id="ARBA00022833"/>
    </source>
</evidence>